<gene>
    <name evidence="2" type="ORF">DPMN_026834</name>
</gene>
<feature type="coiled-coil region" evidence="1">
    <location>
        <begin position="6"/>
        <end position="47"/>
    </location>
</feature>
<keyword evidence="3" id="KW-1185">Reference proteome</keyword>
<accession>A0A9D4RDW1</accession>
<evidence type="ECO:0000313" key="2">
    <source>
        <dbReference type="EMBL" id="KAH3863833.1"/>
    </source>
</evidence>
<name>A0A9D4RDW1_DREPO</name>
<dbReference type="AlphaFoldDB" id="A0A9D4RDW1"/>
<sequence>MKDDTLKSVEHKLDILEGKLFDMEKENDNLKSKINQLEKQLVTTNEDKAQNITNLKKILHDKTGQLNNLEQYGRRNNIRISGISESLEKNTNESAETTTNKIVHILKEKFPKINLQESDIDIAHR</sequence>
<evidence type="ECO:0000256" key="1">
    <source>
        <dbReference type="SAM" id="Coils"/>
    </source>
</evidence>
<dbReference type="EMBL" id="JAIWYP010000002">
    <property type="protein sequence ID" value="KAH3863833.1"/>
    <property type="molecule type" value="Genomic_DNA"/>
</dbReference>
<keyword evidence="1" id="KW-0175">Coiled coil</keyword>
<proteinExistence type="predicted"/>
<protein>
    <submittedName>
        <fullName evidence="2">Uncharacterized protein</fullName>
    </submittedName>
</protein>
<reference evidence="2" key="1">
    <citation type="journal article" date="2019" name="bioRxiv">
        <title>The Genome of the Zebra Mussel, Dreissena polymorpha: A Resource for Invasive Species Research.</title>
        <authorList>
            <person name="McCartney M.A."/>
            <person name="Auch B."/>
            <person name="Kono T."/>
            <person name="Mallez S."/>
            <person name="Zhang Y."/>
            <person name="Obille A."/>
            <person name="Becker A."/>
            <person name="Abrahante J.E."/>
            <person name="Garbe J."/>
            <person name="Badalamenti J.P."/>
            <person name="Herman A."/>
            <person name="Mangelson H."/>
            <person name="Liachko I."/>
            <person name="Sullivan S."/>
            <person name="Sone E.D."/>
            <person name="Koren S."/>
            <person name="Silverstein K.A.T."/>
            <person name="Beckman K.B."/>
            <person name="Gohl D.M."/>
        </authorList>
    </citation>
    <scope>NUCLEOTIDE SEQUENCE</scope>
    <source>
        <strain evidence="2">Duluth1</strain>
        <tissue evidence="2">Whole animal</tissue>
    </source>
</reference>
<comment type="caution">
    <text evidence="2">The sequence shown here is derived from an EMBL/GenBank/DDBJ whole genome shotgun (WGS) entry which is preliminary data.</text>
</comment>
<organism evidence="2 3">
    <name type="scientific">Dreissena polymorpha</name>
    <name type="common">Zebra mussel</name>
    <name type="synonym">Mytilus polymorpha</name>
    <dbReference type="NCBI Taxonomy" id="45954"/>
    <lineage>
        <taxon>Eukaryota</taxon>
        <taxon>Metazoa</taxon>
        <taxon>Spiralia</taxon>
        <taxon>Lophotrochozoa</taxon>
        <taxon>Mollusca</taxon>
        <taxon>Bivalvia</taxon>
        <taxon>Autobranchia</taxon>
        <taxon>Heteroconchia</taxon>
        <taxon>Euheterodonta</taxon>
        <taxon>Imparidentia</taxon>
        <taxon>Neoheterodontei</taxon>
        <taxon>Myida</taxon>
        <taxon>Dreissenoidea</taxon>
        <taxon>Dreissenidae</taxon>
        <taxon>Dreissena</taxon>
    </lineage>
</organism>
<reference evidence="2" key="2">
    <citation type="submission" date="2020-11" db="EMBL/GenBank/DDBJ databases">
        <authorList>
            <person name="McCartney M.A."/>
            <person name="Auch B."/>
            <person name="Kono T."/>
            <person name="Mallez S."/>
            <person name="Becker A."/>
            <person name="Gohl D.M."/>
            <person name="Silverstein K.A.T."/>
            <person name="Koren S."/>
            <person name="Bechman K.B."/>
            <person name="Herman A."/>
            <person name="Abrahante J.E."/>
            <person name="Garbe J."/>
        </authorList>
    </citation>
    <scope>NUCLEOTIDE SEQUENCE</scope>
    <source>
        <strain evidence="2">Duluth1</strain>
        <tissue evidence="2">Whole animal</tissue>
    </source>
</reference>
<dbReference type="Proteomes" id="UP000828390">
    <property type="component" value="Unassembled WGS sequence"/>
</dbReference>
<evidence type="ECO:0000313" key="3">
    <source>
        <dbReference type="Proteomes" id="UP000828390"/>
    </source>
</evidence>